<keyword evidence="10" id="KW-1185">Reference proteome</keyword>
<evidence type="ECO:0000256" key="4">
    <source>
        <dbReference type="ARBA" id="ARBA00022679"/>
    </source>
</evidence>
<dbReference type="SMART" id="SM00388">
    <property type="entry name" value="HisKA"/>
    <property type="match status" value="1"/>
</dbReference>
<feature type="domain" description="Histidine kinase" evidence="8">
    <location>
        <begin position="283"/>
        <end position="501"/>
    </location>
</feature>
<dbReference type="Gene3D" id="1.10.287.130">
    <property type="match status" value="1"/>
</dbReference>
<dbReference type="InterPro" id="IPR005467">
    <property type="entry name" value="His_kinase_dom"/>
</dbReference>
<keyword evidence="7" id="KW-1133">Transmembrane helix</keyword>
<organism evidence="9 10">
    <name type="scientific">Rhodovibrio sodomensis</name>
    <dbReference type="NCBI Taxonomy" id="1088"/>
    <lineage>
        <taxon>Bacteria</taxon>
        <taxon>Pseudomonadati</taxon>
        <taxon>Pseudomonadota</taxon>
        <taxon>Alphaproteobacteria</taxon>
        <taxon>Rhodospirillales</taxon>
        <taxon>Rhodovibrionaceae</taxon>
        <taxon>Rhodovibrio</taxon>
    </lineage>
</organism>
<proteinExistence type="predicted"/>
<keyword evidence="7" id="KW-0812">Transmembrane</keyword>
<dbReference type="EMBL" id="NRRL01000017">
    <property type="protein sequence ID" value="MBK1668117.1"/>
    <property type="molecule type" value="Genomic_DNA"/>
</dbReference>
<dbReference type="SUPFAM" id="SSF55874">
    <property type="entry name" value="ATPase domain of HSP90 chaperone/DNA topoisomerase II/histidine kinase"/>
    <property type="match status" value="1"/>
</dbReference>
<dbReference type="InterPro" id="IPR004358">
    <property type="entry name" value="Sig_transdc_His_kin-like_C"/>
</dbReference>
<sequence>MSCVYGRVMAGPSLADAQRGGHPARHVRMRLATLHPERAFTRSFNGFRCFVSPLHPACTVPSGGTVLLRPHGLIMLSDRIAGFFASEAFMPHGMCFRWDPVLLWLHVISDFLIGAAYFAIPVALAVFTMRRTDLRYRWMVGLFMLFILACGTTHFFSIWVIWNPDYGIEGVLKAVTALVSVATAILLWPALPTLLALPSPDMLAQTNADLRAEVTRRRQAETRLQGLNAELERRVAERTRELEARNAELQEEVAQRQEVERQLVAERDRAEVANQSKSQFLALMSHELRTPLNAIMGFSEVLKTEAFGPLGQPRYREYAADIHASGGHLLELITEILDLSKIEAGKMELSEETVVLDDVLSETQRLFRDKTGAQGLAFETAATRGVTLAADRLALKQMLINLVSNALKFTPHGGRIDVRSRRTDDGNLELAVADTGPGMNQEELEQAVGAFGQTAEGRKAGGTGLGLTLTAALAHLHGGRLDIDSVPGQGTTATIVLPAWRLRDPGDGADGAKG</sequence>
<dbReference type="SMART" id="SM00387">
    <property type="entry name" value="HATPase_c"/>
    <property type="match status" value="1"/>
</dbReference>
<dbReference type="InterPro" id="IPR036097">
    <property type="entry name" value="HisK_dim/P_sf"/>
</dbReference>
<dbReference type="InterPro" id="IPR036890">
    <property type="entry name" value="HATPase_C_sf"/>
</dbReference>
<keyword evidence="7" id="KW-0472">Membrane</keyword>
<dbReference type="InterPro" id="IPR003661">
    <property type="entry name" value="HisK_dim/P_dom"/>
</dbReference>
<evidence type="ECO:0000256" key="1">
    <source>
        <dbReference type="ARBA" id="ARBA00000085"/>
    </source>
</evidence>
<feature type="transmembrane region" description="Helical" evidence="7">
    <location>
        <begin position="139"/>
        <end position="162"/>
    </location>
</feature>
<feature type="coiled-coil region" evidence="6">
    <location>
        <begin position="210"/>
        <end position="276"/>
    </location>
</feature>
<keyword evidence="3" id="KW-0597">Phosphoprotein</keyword>
<dbReference type="PANTHER" id="PTHR43047:SF63">
    <property type="entry name" value="HISTIDINE KINASE"/>
    <property type="match status" value="1"/>
</dbReference>
<gene>
    <name evidence="9" type="ORF">CKO28_08720</name>
</gene>
<dbReference type="Pfam" id="PF00512">
    <property type="entry name" value="HisKA"/>
    <property type="match status" value="1"/>
</dbReference>
<dbReference type="Pfam" id="PF02518">
    <property type="entry name" value="HATPase_c"/>
    <property type="match status" value="1"/>
</dbReference>
<dbReference type="Gene3D" id="3.30.565.10">
    <property type="entry name" value="Histidine kinase-like ATPase, C-terminal domain"/>
    <property type="match status" value="1"/>
</dbReference>
<dbReference type="EC" id="2.7.13.3" evidence="2"/>
<keyword evidence="4" id="KW-0808">Transferase</keyword>
<dbReference type="CDD" id="cd00082">
    <property type="entry name" value="HisKA"/>
    <property type="match status" value="1"/>
</dbReference>
<dbReference type="PRINTS" id="PR00344">
    <property type="entry name" value="BCTRLSENSOR"/>
</dbReference>
<evidence type="ECO:0000313" key="9">
    <source>
        <dbReference type="EMBL" id="MBK1668117.1"/>
    </source>
</evidence>
<evidence type="ECO:0000313" key="10">
    <source>
        <dbReference type="Proteomes" id="UP001296873"/>
    </source>
</evidence>
<evidence type="ECO:0000256" key="7">
    <source>
        <dbReference type="SAM" id="Phobius"/>
    </source>
</evidence>
<dbReference type="InterPro" id="IPR058544">
    <property type="entry name" value="ETR1_N"/>
</dbReference>
<feature type="transmembrane region" description="Helical" evidence="7">
    <location>
        <begin position="101"/>
        <end position="127"/>
    </location>
</feature>
<evidence type="ECO:0000256" key="5">
    <source>
        <dbReference type="ARBA" id="ARBA00022777"/>
    </source>
</evidence>
<comment type="caution">
    <text evidence="9">The sequence shown here is derived from an EMBL/GenBank/DDBJ whole genome shotgun (WGS) entry which is preliminary data.</text>
</comment>
<evidence type="ECO:0000259" key="8">
    <source>
        <dbReference type="PROSITE" id="PS50109"/>
    </source>
</evidence>
<evidence type="ECO:0000256" key="3">
    <source>
        <dbReference type="ARBA" id="ARBA00022553"/>
    </source>
</evidence>
<accession>A0ABS1DDB7</accession>
<dbReference type="PROSITE" id="PS50109">
    <property type="entry name" value="HIS_KIN"/>
    <property type="match status" value="1"/>
</dbReference>
<name>A0ABS1DDB7_9PROT</name>
<dbReference type="SUPFAM" id="SSF47384">
    <property type="entry name" value="Homodimeric domain of signal transducing histidine kinase"/>
    <property type="match status" value="1"/>
</dbReference>
<evidence type="ECO:0000256" key="2">
    <source>
        <dbReference type="ARBA" id="ARBA00012438"/>
    </source>
</evidence>
<dbReference type="Pfam" id="PF25487">
    <property type="entry name" value="ETR1_N"/>
    <property type="match status" value="1"/>
</dbReference>
<dbReference type="InterPro" id="IPR003594">
    <property type="entry name" value="HATPase_dom"/>
</dbReference>
<reference evidence="9 10" key="1">
    <citation type="journal article" date="2020" name="Microorganisms">
        <title>Osmotic Adaptation and Compatible Solute Biosynthesis of Phototrophic Bacteria as Revealed from Genome Analyses.</title>
        <authorList>
            <person name="Imhoff J.F."/>
            <person name="Rahn T."/>
            <person name="Kunzel S."/>
            <person name="Keller A."/>
            <person name="Neulinger S.C."/>
        </authorList>
    </citation>
    <scope>NUCLEOTIDE SEQUENCE [LARGE SCALE GENOMIC DNA]</scope>
    <source>
        <strain evidence="9 10">DSM 9895</strain>
    </source>
</reference>
<dbReference type="CDD" id="cd00075">
    <property type="entry name" value="HATPase"/>
    <property type="match status" value="1"/>
</dbReference>
<comment type="catalytic activity">
    <reaction evidence="1">
        <text>ATP + protein L-histidine = ADP + protein N-phospho-L-histidine.</text>
        <dbReference type="EC" id="2.7.13.3"/>
    </reaction>
</comment>
<feature type="transmembrane region" description="Helical" evidence="7">
    <location>
        <begin position="174"/>
        <end position="197"/>
    </location>
</feature>
<protein>
    <recommendedName>
        <fullName evidence="2">histidine kinase</fullName>
        <ecNumber evidence="2">2.7.13.3</ecNumber>
    </recommendedName>
</protein>
<keyword evidence="5" id="KW-0418">Kinase</keyword>
<dbReference type="PANTHER" id="PTHR43047">
    <property type="entry name" value="TWO-COMPONENT HISTIDINE PROTEIN KINASE"/>
    <property type="match status" value="1"/>
</dbReference>
<evidence type="ECO:0000256" key="6">
    <source>
        <dbReference type="SAM" id="Coils"/>
    </source>
</evidence>
<keyword evidence="6" id="KW-0175">Coiled coil</keyword>
<dbReference type="Proteomes" id="UP001296873">
    <property type="component" value="Unassembled WGS sequence"/>
</dbReference>